<keyword evidence="3" id="KW-1185">Reference proteome</keyword>
<dbReference type="EMBL" id="CP063407">
    <property type="protein sequence ID" value="QSZ33303.1"/>
    <property type="molecule type" value="Genomic_DNA"/>
</dbReference>
<name>A0A8A3PE18_9HELO</name>
<gene>
    <name evidence="2" type="ORF">DSL72_002891</name>
</gene>
<dbReference type="OrthoDB" id="3546385at2759"/>
<dbReference type="PANTHER" id="PTHR35910:SF6">
    <property type="entry name" value="2EXR DOMAIN-CONTAINING PROTEIN"/>
    <property type="match status" value="1"/>
</dbReference>
<dbReference type="Pfam" id="PF20150">
    <property type="entry name" value="2EXR"/>
    <property type="match status" value="1"/>
</dbReference>
<proteinExistence type="predicted"/>
<evidence type="ECO:0000259" key="1">
    <source>
        <dbReference type="Pfam" id="PF20150"/>
    </source>
</evidence>
<dbReference type="AlphaFoldDB" id="A0A8A3PE18"/>
<evidence type="ECO:0000313" key="3">
    <source>
        <dbReference type="Proteomes" id="UP000672032"/>
    </source>
</evidence>
<dbReference type="PANTHER" id="PTHR35910">
    <property type="entry name" value="2EXR DOMAIN-CONTAINING PROTEIN"/>
    <property type="match status" value="1"/>
</dbReference>
<evidence type="ECO:0000313" key="2">
    <source>
        <dbReference type="EMBL" id="QSZ33303.1"/>
    </source>
</evidence>
<sequence>MSTSDAGDHSGDAKTFTRFSKLPLELRTMIWSFASFHRRTLPVEVKRLHRLKRAVVGHADDYSLFRFRSDIPIPALFSVCRESRSEAKKHFKRALEAHHTFRHFSLTLLPRFYTNPACDTICPVGFYSVSHHRKLLAGMQQSQLHHIAFDESQLDATLRAAEHPLIMRTWMENIAQPPAPVHSLTLFVGPHPRTPYRAGSRASYADDVGPANWDSLTPAQQCSLCVAISRFTRTVAALRKAVARQMGHDEVRRESRLPREILPSSSRHLLMERLCGDAESLEDWSPPRLELLVHRVPAWVGKLLRSDRLEDFYRCWDGLCKPCYGSGGFVV</sequence>
<protein>
    <recommendedName>
        <fullName evidence="1">2EXR domain-containing protein</fullName>
    </recommendedName>
</protein>
<accession>A0A8A3PE18</accession>
<dbReference type="InterPro" id="IPR045518">
    <property type="entry name" value="2EXR"/>
</dbReference>
<dbReference type="Proteomes" id="UP000672032">
    <property type="component" value="Chromosome 3"/>
</dbReference>
<reference evidence="2" key="1">
    <citation type="submission" date="2020-10" db="EMBL/GenBank/DDBJ databases">
        <title>Genome Sequence of Monilinia vaccinii-corymbosi Sheds Light on Mummy Berry Disease Infection of Blueberry and Mating Type.</title>
        <authorList>
            <person name="Yow A.G."/>
            <person name="Zhang Y."/>
            <person name="Bansal K."/>
            <person name="Eacker S.M."/>
            <person name="Sullivan S."/>
            <person name="Liachko I."/>
            <person name="Cubeta M.A."/>
            <person name="Rollins J.A."/>
            <person name="Ashrafi H."/>
        </authorList>
    </citation>
    <scope>NUCLEOTIDE SEQUENCE</scope>
    <source>
        <strain evidence="2">RL-1</strain>
    </source>
</reference>
<feature type="domain" description="2EXR" evidence="1">
    <location>
        <begin position="16"/>
        <end position="121"/>
    </location>
</feature>
<organism evidence="2 3">
    <name type="scientific">Monilinia vaccinii-corymbosi</name>
    <dbReference type="NCBI Taxonomy" id="61207"/>
    <lineage>
        <taxon>Eukaryota</taxon>
        <taxon>Fungi</taxon>
        <taxon>Dikarya</taxon>
        <taxon>Ascomycota</taxon>
        <taxon>Pezizomycotina</taxon>
        <taxon>Leotiomycetes</taxon>
        <taxon>Helotiales</taxon>
        <taxon>Sclerotiniaceae</taxon>
        <taxon>Monilinia</taxon>
    </lineage>
</organism>